<accession>A0A6A3CCS6</accession>
<gene>
    <name evidence="2" type="ORF">F3Y22_tig00009055pilonHSYRG00003</name>
</gene>
<comment type="caution">
    <text evidence="2">The sequence shown here is derived from an EMBL/GenBank/DDBJ whole genome shotgun (WGS) entry which is preliminary data.</text>
</comment>
<protein>
    <submittedName>
        <fullName evidence="2">Uncharacterized protein</fullName>
    </submittedName>
</protein>
<dbReference type="AlphaFoldDB" id="A0A6A3CCS6"/>
<organism evidence="2 3">
    <name type="scientific">Hibiscus syriacus</name>
    <name type="common">Rose of Sharon</name>
    <dbReference type="NCBI Taxonomy" id="106335"/>
    <lineage>
        <taxon>Eukaryota</taxon>
        <taxon>Viridiplantae</taxon>
        <taxon>Streptophyta</taxon>
        <taxon>Embryophyta</taxon>
        <taxon>Tracheophyta</taxon>
        <taxon>Spermatophyta</taxon>
        <taxon>Magnoliopsida</taxon>
        <taxon>eudicotyledons</taxon>
        <taxon>Gunneridae</taxon>
        <taxon>Pentapetalae</taxon>
        <taxon>rosids</taxon>
        <taxon>malvids</taxon>
        <taxon>Malvales</taxon>
        <taxon>Malvaceae</taxon>
        <taxon>Malvoideae</taxon>
        <taxon>Hibiscus</taxon>
    </lineage>
</organism>
<sequence>MTNQTFIDFHFHLCSNSPFLVFTLLLEEDDGNIEEARCFFNLSNSFHNTVHLGGRGDNSSSPKKSQFALLSSFFTAFPPSSSSTSSLRIPFYRRAPPGTAAVLDRDARRHHLFRRPSPSTPPPGVENEG</sequence>
<dbReference type="Proteomes" id="UP000436088">
    <property type="component" value="Unassembled WGS sequence"/>
</dbReference>
<reference evidence="2" key="1">
    <citation type="submission" date="2019-09" db="EMBL/GenBank/DDBJ databases">
        <title>Draft genome information of white flower Hibiscus syriacus.</title>
        <authorList>
            <person name="Kim Y.-M."/>
        </authorList>
    </citation>
    <scope>NUCLEOTIDE SEQUENCE [LARGE SCALE GENOMIC DNA]</scope>
    <source>
        <strain evidence="2">YM2019G1</strain>
    </source>
</reference>
<evidence type="ECO:0000256" key="1">
    <source>
        <dbReference type="SAM" id="MobiDB-lite"/>
    </source>
</evidence>
<feature type="compositionally biased region" description="Pro residues" evidence="1">
    <location>
        <begin position="118"/>
        <end position="129"/>
    </location>
</feature>
<evidence type="ECO:0000313" key="3">
    <source>
        <dbReference type="Proteomes" id="UP000436088"/>
    </source>
</evidence>
<keyword evidence="3" id="KW-1185">Reference proteome</keyword>
<feature type="region of interest" description="Disordered" evidence="1">
    <location>
        <begin position="103"/>
        <end position="129"/>
    </location>
</feature>
<proteinExistence type="predicted"/>
<evidence type="ECO:0000313" key="2">
    <source>
        <dbReference type="EMBL" id="KAE8724959.1"/>
    </source>
</evidence>
<name>A0A6A3CCS6_HIBSY</name>
<dbReference type="EMBL" id="VEPZ02000436">
    <property type="protein sequence ID" value="KAE8724959.1"/>
    <property type="molecule type" value="Genomic_DNA"/>
</dbReference>